<feature type="domain" description="EamA" evidence="8">
    <location>
        <begin position="169"/>
        <end position="302"/>
    </location>
</feature>
<keyword evidence="3" id="KW-1003">Cell membrane</keyword>
<evidence type="ECO:0000256" key="1">
    <source>
        <dbReference type="ARBA" id="ARBA00004651"/>
    </source>
</evidence>
<evidence type="ECO:0000313" key="9">
    <source>
        <dbReference type="EMBL" id="KFI82784.1"/>
    </source>
</evidence>
<dbReference type="Pfam" id="PF00892">
    <property type="entry name" value="EamA"/>
    <property type="match status" value="2"/>
</dbReference>
<dbReference type="InterPro" id="IPR051258">
    <property type="entry name" value="Diverse_Substrate_Transporter"/>
</dbReference>
<name>A0A087CHN4_9BIFI</name>
<evidence type="ECO:0000256" key="2">
    <source>
        <dbReference type="ARBA" id="ARBA00007362"/>
    </source>
</evidence>
<reference evidence="9 10" key="1">
    <citation type="submission" date="2014-03" db="EMBL/GenBank/DDBJ databases">
        <title>Genomics of Bifidobacteria.</title>
        <authorList>
            <person name="Ventura M."/>
            <person name="Milani C."/>
            <person name="Lugli G.A."/>
        </authorList>
    </citation>
    <scope>NUCLEOTIDE SEQUENCE [LARGE SCALE GENOMIC DNA]</scope>
    <source>
        <strain evidence="9 10">LMG 21775</strain>
    </source>
</reference>
<dbReference type="PANTHER" id="PTHR42920:SF5">
    <property type="entry name" value="EAMA DOMAIN-CONTAINING PROTEIN"/>
    <property type="match status" value="1"/>
</dbReference>
<accession>A0A087CHN4</accession>
<keyword evidence="5 7" id="KW-1133">Transmembrane helix</keyword>
<feature type="transmembrane region" description="Helical" evidence="7">
    <location>
        <begin position="172"/>
        <end position="190"/>
    </location>
</feature>
<dbReference type="Proteomes" id="UP000029050">
    <property type="component" value="Unassembled WGS sequence"/>
</dbReference>
<feature type="transmembrane region" description="Helical" evidence="7">
    <location>
        <begin position="287"/>
        <end position="307"/>
    </location>
</feature>
<sequence length="325" mass="35394">MGSGQLRLITVGTAEPELMRLSPWTARGMLVIAAAAWGGGYTFSKIALESLSVQWMMSCRLCLSTLIMVALLWRRIRRTHLPHLIVPGVLLGVSYWAAFMFQMRGLEVTEPGRNAFLTATYCVFVPFLVWIVTRQRPAARHILAALICLFGVGFIAIPKLGEGLSLGQGDVLSLIGAVLFAGNLVLSGMFAKKFDMLMLTLIEFLTAAMLFTSGALITDPLPGAGDFTWTTIASLAYLIIASTLIAQNFQNLAFSKVPAAQGSLILCTESLFGLLFSVLLVHEQVTATSFVGFALIFLAIVLSEIRLRRRPRTPRPMTGPRADVL</sequence>
<keyword evidence="10" id="KW-1185">Reference proteome</keyword>
<feature type="transmembrane region" description="Helical" evidence="7">
    <location>
        <begin position="197"/>
        <end position="217"/>
    </location>
</feature>
<feature type="transmembrane region" description="Helical" evidence="7">
    <location>
        <begin position="24"/>
        <end position="43"/>
    </location>
</feature>
<dbReference type="InterPro" id="IPR037185">
    <property type="entry name" value="EmrE-like"/>
</dbReference>
<feature type="transmembrane region" description="Helical" evidence="7">
    <location>
        <begin position="85"/>
        <end position="103"/>
    </location>
</feature>
<dbReference type="InterPro" id="IPR000620">
    <property type="entry name" value="EamA_dom"/>
</dbReference>
<organism evidence="9 10">
    <name type="scientific">Bifidobacterium psychraerophilum</name>
    <dbReference type="NCBI Taxonomy" id="218140"/>
    <lineage>
        <taxon>Bacteria</taxon>
        <taxon>Bacillati</taxon>
        <taxon>Actinomycetota</taxon>
        <taxon>Actinomycetes</taxon>
        <taxon>Bifidobacteriales</taxon>
        <taxon>Bifidobacteriaceae</taxon>
        <taxon>Bifidobacterium</taxon>
    </lineage>
</organism>
<evidence type="ECO:0000313" key="10">
    <source>
        <dbReference type="Proteomes" id="UP000029050"/>
    </source>
</evidence>
<feature type="transmembrane region" description="Helical" evidence="7">
    <location>
        <begin position="115"/>
        <end position="133"/>
    </location>
</feature>
<feature type="transmembrane region" description="Helical" evidence="7">
    <location>
        <begin position="55"/>
        <end position="73"/>
    </location>
</feature>
<evidence type="ECO:0000256" key="3">
    <source>
        <dbReference type="ARBA" id="ARBA00022475"/>
    </source>
</evidence>
<gene>
    <name evidence="9" type="ORF">BPSY_0576</name>
</gene>
<feature type="transmembrane region" description="Helical" evidence="7">
    <location>
        <begin position="142"/>
        <end position="160"/>
    </location>
</feature>
<keyword evidence="4 7" id="KW-0812">Transmembrane</keyword>
<proteinExistence type="inferred from homology"/>
<comment type="similarity">
    <text evidence="2">Belongs to the EamA transporter family.</text>
</comment>
<feature type="domain" description="EamA" evidence="8">
    <location>
        <begin position="29"/>
        <end position="155"/>
    </location>
</feature>
<dbReference type="AlphaFoldDB" id="A0A087CHN4"/>
<comment type="subcellular location">
    <subcellularLocation>
        <location evidence="1">Cell membrane</location>
        <topology evidence="1">Multi-pass membrane protein</topology>
    </subcellularLocation>
</comment>
<evidence type="ECO:0000256" key="4">
    <source>
        <dbReference type="ARBA" id="ARBA00022692"/>
    </source>
</evidence>
<evidence type="ECO:0000256" key="5">
    <source>
        <dbReference type="ARBA" id="ARBA00022989"/>
    </source>
</evidence>
<dbReference type="STRING" id="218140.BPSY_0576"/>
<evidence type="ECO:0000256" key="6">
    <source>
        <dbReference type="ARBA" id="ARBA00023136"/>
    </source>
</evidence>
<comment type="caution">
    <text evidence="9">The sequence shown here is derived from an EMBL/GenBank/DDBJ whole genome shotgun (WGS) entry which is preliminary data.</text>
</comment>
<dbReference type="EMBL" id="JGZI01000008">
    <property type="protein sequence ID" value="KFI82784.1"/>
    <property type="molecule type" value="Genomic_DNA"/>
</dbReference>
<feature type="transmembrane region" description="Helical" evidence="7">
    <location>
        <begin position="259"/>
        <end position="281"/>
    </location>
</feature>
<keyword evidence="6 7" id="KW-0472">Membrane</keyword>
<evidence type="ECO:0000259" key="8">
    <source>
        <dbReference type="Pfam" id="PF00892"/>
    </source>
</evidence>
<dbReference type="eggNOG" id="COG0697">
    <property type="taxonomic scope" value="Bacteria"/>
</dbReference>
<dbReference type="SUPFAM" id="SSF103481">
    <property type="entry name" value="Multidrug resistance efflux transporter EmrE"/>
    <property type="match status" value="2"/>
</dbReference>
<evidence type="ECO:0000256" key="7">
    <source>
        <dbReference type="SAM" id="Phobius"/>
    </source>
</evidence>
<feature type="transmembrane region" description="Helical" evidence="7">
    <location>
        <begin position="229"/>
        <end position="247"/>
    </location>
</feature>
<dbReference type="PANTHER" id="PTHR42920">
    <property type="entry name" value="OS03G0707200 PROTEIN-RELATED"/>
    <property type="match status" value="1"/>
</dbReference>
<dbReference type="GO" id="GO:0005886">
    <property type="term" value="C:plasma membrane"/>
    <property type="evidence" value="ECO:0007669"/>
    <property type="project" value="UniProtKB-SubCell"/>
</dbReference>
<protein>
    <submittedName>
        <fullName evidence="9">EamA-like transporter family protein</fullName>
    </submittedName>
</protein>